<comment type="similarity">
    <text evidence="2 13">Belongs to the fatty acid desaturase type 1 family.</text>
</comment>
<feature type="region of interest" description="Disordered" evidence="14">
    <location>
        <begin position="1"/>
        <end position="20"/>
    </location>
</feature>
<evidence type="ECO:0000256" key="3">
    <source>
        <dbReference type="ARBA" id="ARBA00022516"/>
    </source>
</evidence>
<feature type="transmembrane region" description="Helical" evidence="15">
    <location>
        <begin position="194"/>
        <end position="214"/>
    </location>
</feature>
<dbReference type="GO" id="GO:0005789">
    <property type="term" value="C:endoplasmic reticulum membrane"/>
    <property type="evidence" value="ECO:0007669"/>
    <property type="project" value="TreeGrafter"/>
</dbReference>
<evidence type="ECO:0000256" key="6">
    <source>
        <dbReference type="ARBA" id="ARBA00022832"/>
    </source>
</evidence>
<dbReference type="GO" id="GO:0006636">
    <property type="term" value="P:unsaturated fatty acid biosynthetic process"/>
    <property type="evidence" value="ECO:0007669"/>
    <property type="project" value="TreeGrafter"/>
</dbReference>
<evidence type="ECO:0000256" key="11">
    <source>
        <dbReference type="ARBA" id="ARBA00023136"/>
    </source>
</evidence>
<evidence type="ECO:0000256" key="12">
    <source>
        <dbReference type="ARBA" id="ARBA00023160"/>
    </source>
</evidence>
<name>A0A9Q0M8Y8_BLOTA</name>
<sequence>MAPNIQKTSPEIVSNNVNPNPKQKTVVSRDYLRDRTKYDQWSSLDHIIWPNVGWFALLHVATVYGIYLALYEAKWLTILFAVVTYNISLFGITAGVHRLWSHRAYKASFIFRVILAFCNSMAYQNSIYTWGRDHRVHHKYSETDADPVNIERGFFFAHCGWLMCKKHPDVAEFGLRVDCSDMMADPVVYYQHKYYFPSVLLICVAMPLVVPWYFWGETLWTSFFVVVIARYTLSLNATWFVNSAAHMYGNRPYDAQIAPAENTPIAFFSLGEGFHNYHHTFPWDYSTSEWGWNINPTTFILDTLSKFGLVYDRRFASKDMIKQRKMRTGNAETYQQVELEY</sequence>
<evidence type="ECO:0000256" key="1">
    <source>
        <dbReference type="ARBA" id="ARBA00004141"/>
    </source>
</evidence>
<evidence type="ECO:0000256" key="14">
    <source>
        <dbReference type="SAM" id="MobiDB-lite"/>
    </source>
</evidence>
<evidence type="ECO:0000256" key="8">
    <source>
        <dbReference type="ARBA" id="ARBA00023002"/>
    </source>
</evidence>
<dbReference type="Pfam" id="PF00487">
    <property type="entry name" value="FA_desaturase"/>
    <property type="match status" value="1"/>
</dbReference>
<evidence type="ECO:0000313" key="18">
    <source>
        <dbReference type="Proteomes" id="UP001142055"/>
    </source>
</evidence>
<dbReference type="AlphaFoldDB" id="A0A9Q0M8Y8"/>
<keyword evidence="18" id="KW-1185">Reference proteome</keyword>
<dbReference type="InterPro" id="IPR001522">
    <property type="entry name" value="FADS-1_CS"/>
</dbReference>
<keyword evidence="6" id="KW-0276">Fatty acid metabolism</keyword>
<organism evidence="17 18">
    <name type="scientific">Blomia tropicalis</name>
    <name type="common">Mite</name>
    <dbReference type="NCBI Taxonomy" id="40697"/>
    <lineage>
        <taxon>Eukaryota</taxon>
        <taxon>Metazoa</taxon>
        <taxon>Ecdysozoa</taxon>
        <taxon>Arthropoda</taxon>
        <taxon>Chelicerata</taxon>
        <taxon>Arachnida</taxon>
        <taxon>Acari</taxon>
        <taxon>Acariformes</taxon>
        <taxon>Sarcoptiformes</taxon>
        <taxon>Astigmata</taxon>
        <taxon>Glycyphagoidea</taxon>
        <taxon>Echimyopodidae</taxon>
        <taxon>Blomia</taxon>
    </lineage>
</organism>
<keyword evidence="8 13" id="KW-0560">Oxidoreductase</keyword>
<comment type="domain">
    <text evidence="13">The histidine box domains are involved in binding the catalytic metal ions.</text>
</comment>
<evidence type="ECO:0000256" key="9">
    <source>
        <dbReference type="ARBA" id="ARBA00023004"/>
    </source>
</evidence>
<dbReference type="OMA" id="VVEEHEY"/>
<evidence type="ECO:0000259" key="16">
    <source>
        <dbReference type="Pfam" id="PF00487"/>
    </source>
</evidence>
<feature type="transmembrane region" description="Helical" evidence="15">
    <location>
        <begin position="47"/>
        <end position="68"/>
    </location>
</feature>
<dbReference type="InterPro" id="IPR005804">
    <property type="entry name" value="FA_desaturase_dom"/>
</dbReference>
<evidence type="ECO:0000313" key="17">
    <source>
        <dbReference type="EMBL" id="KAJ6220858.1"/>
    </source>
</evidence>
<dbReference type="PRINTS" id="PR00075">
    <property type="entry name" value="FACDDSATRASE"/>
</dbReference>
<keyword evidence="7 15" id="KW-1133">Transmembrane helix</keyword>
<feature type="transmembrane region" description="Helical" evidence="15">
    <location>
        <begin position="109"/>
        <end position="130"/>
    </location>
</feature>
<evidence type="ECO:0000256" key="13">
    <source>
        <dbReference type="RuleBase" id="RU000581"/>
    </source>
</evidence>
<keyword evidence="4 13" id="KW-0812">Transmembrane</keyword>
<reference evidence="17" key="1">
    <citation type="submission" date="2022-12" db="EMBL/GenBank/DDBJ databases">
        <title>Genome assemblies of Blomia tropicalis.</title>
        <authorList>
            <person name="Cui Y."/>
        </authorList>
    </citation>
    <scope>NUCLEOTIDE SEQUENCE</scope>
    <source>
        <tissue evidence="17">Adult mites</tissue>
    </source>
</reference>
<gene>
    <name evidence="17" type="ORF">RDWZM_006670</name>
</gene>
<dbReference type="GO" id="GO:0005506">
    <property type="term" value="F:iron ion binding"/>
    <property type="evidence" value="ECO:0007669"/>
    <property type="project" value="TreeGrafter"/>
</dbReference>
<dbReference type="PROSITE" id="PS00476">
    <property type="entry name" value="FATTY_ACID_DESATUR_1"/>
    <property type="match status" value="1"/>
</dbReference>
<accession>A0A9Q0M8Y8</accession>
<protein>
    <recommendedName>
        <fullName evidence="16">Fatty acid desaturase domain-containing protein</fullName>
    </recommendedName>
</protein>
<evidence type="ECO:0000256" key="10">
    <source>
        <dbReference type="ARBA" id="ARBA00023098"/>
    </source>
</evidence>
<dbReference type="Proteomes" id="UP001142055">
    <property type="component" value="Chromosome 2"/>
</dbReference>
<dbReference type="PANTHER" id="PTHR11351">
    <property type="entry name" value="ACYL-COA DESATURASE"/>
    <property type="match status" value="1"/>
</dbReference>
<keyword evidence="11 15" id="KW-0472">Membrane</keyword>
<evidence type="ECO:0000256" key="7">
    <source>
        <dbReference type="ARBA" id="ARBA00022989"/>
    </source>
</evidence>
<keyword evidence="10" id="KW-0443">Lipid metabolism</keyword>
<dbReference type="InterPro" id="IPR015876">
    <property type="entry name" value="Acyl-CoA_DS"/>
</dbReference>
<evidence type="ECO:0000256" key="2">
    <source>
        <dbReference type="ARBA" id="ARBA00009295"/>
    </source>
</evidence>
<dbReference type="CDD" id="cd03505">
    <property type="entry name" value="Delta9-FADS-like"/>
    <property type="match status" value="1"/>
</dbReference>
<comment type="cofactor">
    <cofactor evidence="13">
        <name>Fe(2+)</name>
        <dbReference type="ChEBI" id="CHEBI:29033"/>
    </cofactor>
</comment>
<proteinExistence type="inferred from homology"/>
<feature type="transmembrane region" description="Helical" evidence="15">
    <location>
        <begin position="75"/>
        <end position="97"/>
    </location>
</feature>
<evidence type="ECO:0000256" key="15">
    <source>
        <dbReference type="SAM" id="Phobius"/>
    </source>
</evidence>
<evidence type="ECO:0000256" key="5">
    <source>
        <dbReference type="ARBA" id="ARBA00022723"/>
    </source>
</evidence>
<keyword evidence="3 13" id="KW-0444">Lipid biosynthesis</keyword>
<keyword evidence="9" id="KW-0408">Iron</keyword>
<dbReference type="EMBL" id="JAPWDV010000002">
    <property type="protein sequence ID" value="KAJ6220858.1"/>
    <property type="molecule type" value="Genomic_DNA"/>
</dbReference>
<evidence type="ECO:0000256" key="4">
    <source>
        <dbReference type="ARBA" id="ARBA00022692"/>
    </source>
</evidence>
<feature type="transmembrane region" description="Helical" evidence="15">
    <location>
        <begin position="220"/>
        <end position="241"/>
    </location>
</feature>
<comment type="caution">
    <text evidence="17">The sequence shown here is derived from an EMBL/GenBank/DDBJ whole genome shotgun (WGS) entry which is preliminary data.</text>
</comment>
<dbReference type="PANTHER" id="PTHR11351:SF31">
    <property type="entry name" value="DESATURASE 1, ISOFORM A-RELATED"/>
    <property type="match status" value="1"/>
</dbReference>
<feature type="domain" description="Fatty acid desaturase" evidence="16">
    <location>
        <begin position="74"/>
        <end position="282"/>
    </location>
</feature>
<keyword evidence="5" id="KW-0479">Metal-binding</keyword>
<keyword evidence="12 13" id="KW-0275">Fatty acid biosynthesis</keyword>
<comment type="subcellular location">
    <subcellularLocation>
        <location evidence="1">Membrane</location>
        <topology evidence="1">Multi-pass membrane protein</topology>
    </subcellularLocation>
</comment>
<dbReference type="GO" id="GO:0004768">
    <property type="term" value="F:stearoyl-CoA 9-desaturase activity"/>
    <property type="evidence" value="ECO:0007669"/>
    <property type="project" value="TreeGrafter"/>
</dbReference>